<sequence>MALIAAEALAVHPRHAHPRYLSVRGALLLHAAVMAARLRQRTDAQQRLEEAEQVVNDLGDDRNEMWTAFGPTNVALHHLSVAAALADHHHDAVDLGNRIDTNRLPPALVSRRAQVHLDLAAVHSQRPNGDPQALLHLMEGERIAPQAIRHNADARHLIAAMLRRARRGDTPGLAALAERADVAA</sequence>
<evidence type="ECO:0000256" key="1">
    <source>
        <dbReference type="SAM" id="Coils"/>
    </source>
</evidence>
<evidence type="ECO:0008006" key="4">
    <source>
        <dbReference type="Google" id="ProtNLM"/>
    </source>
</evidence>
<accession>A0ABV5D0F8</accession>
<keyword evidence="3" id="KW-1185">Reference proteome</keyword>
<comment type="caution">
    <text evidence="2">The sequence shown here is derived from an EMBL/GenBank/DDBJ whole genome shotgun (WGS) entry which is preliminary data.</text>
</comment>
<protein>
    <recommendedName>
        <fullName evidence="4">XRE family transcriptional regulator</fullName>
    </recommendedName>
</protein>
<reference evidence="2 3" key="1">
    <citation type="submission" date="2024-04" db="EMBL/GenBank/DDBJ databases">
        <title>Polymorphospora sp. isolated from Baiyangdian Lake in Xiong'an New Area.</title>
        <authorList>
            <person name="Zhang X."/>
            <person name="Liu J."/>
        </authorList>
    </citation>
    <scope>NUCLEOTIDE SEQUENCE [LARGE SCALE GENOMIC DNA]</scope>
    <source>
        <strain evidence="2 3">2-325</strain>
    </source>
</reference>
<organism evidence="2 3">
    <name type="scientific">Polymorphospora lycopeni</name>
    <dbReference type="NCBI Taxonomy" id="3140240"/>
    <lineage>
        <taxon>Bacteria</taxon>
        <taxon>Bacillati</taxon>
        <taxon>Actinomycetota</taxon>
        <taxon>Actinomycetes</taxon>
        <taxon>Micromonosporales</taxon>
        <taxon>Micromonosporaceae</taxon>
        <taxon>Polymorphospora</taxon>
    </lineage>
</organism>
<gene>
    <name evidence="2" type="ORF">AAFH96_25750</name>
</gene>
<dbReference type="EMBL" id="JBCGDC010000094">
    <property type="protein sequence ID" value="MFB6396483.1"/>
    <property type="molecule type" value="Genomic_DNA"/>
</dbReference>
<name>A0ABV5D0F8_9ACTN</name>
<keyword evidence="1" id="KW-0175">Coiled coil</keyword>
<evidence type="ECO:0000313" key="3">
    <source>
        <dbReference type="Proteomes" id="UP001582793"/>
    </source>
</evidence>
<dbReference type="Proteomes" id="UP001582793">
    <property type="component" value="Unassembled WGS sequence"/>
</dbReference>
<proteinExistence type="predicted"/>
<evidence type="ECO:0000313" key="2">
    <source>
        <dbReference type="EMBL" id="MFB6396483.1"/>
    </source>
</evidence>
<feature type="coiled-coil region" evidence="1">
    <location>
        <begin position="34"/>
        <end position="61"/>
    </location>
</feature>